<protein>
    <recommendedName>
        <fullName evidence="3 12">Ribokinase</fullName>
        <shortName evidence="12">RK</shortName>
        <ecNumber evidence="2 12">2.7.1.15</ecNumber>
    </recommendedName>
</protein>
<dbReference type="PANTHER" id="PTHR10584:SF166">
    <property type="entry name" value="RIBOKINASE"/>
    <property type="match status" value="1"/>
</dbReference>
<feature type="domain" description="Carbohydrate kinase PfkB" evidence="13">
    <location>
        <begin position="10"/>
        <end position="287"/>
    </location>
</feature>
<dbReference type="Gene3D" id="3.40.1190.20">
    <property type="match status" value="1"/>
</dbReference>
<dbReference type="InterPro" id="IPR011611">
    <property type="entry name" value="PfkB_dom"/>
</dbReference>
<evidence type="ECO:0000256" key="12">
    <source>
        <dbReference type="HAMAP-Rule" id="MF_01987"/>
    </source>
</evidence>
<dbReference type="RefSeq" id="WP_261295232.1">
    <property type="nucleotide sequence ID" value="NZ_JANQBK010000014.1"/>
</dbReference>
<keyword evidence="9 12" id="KW-0460">Magnesium</keyword>
<comment type="subunit">
    <text evidence="12">Homodimer.</text>
</comment>
<keyword evidence="10 12" id="KW-0630">Potassium</keyword>
<comment type="subcellular location">
    <subcellularLocation>
        <location evidence="12">Cytoplasm</location>
    </subcellularLocation>
</comment>
<reference evidence="15" key="1">
    <citation type="journal article" date="2019" name="Int. J. Syst. Evol. Microbiol.">
        <title>The Global Catalogue of Microorganisms (GCM) 10K type strain sequencing project: providing services to taxonomists for standard genome sequencing and annotation.</title>
        <authorList>
            <consortium name="The Broad Institute Genomics Platform"/>
            <consortium name="The Broad Institute Genome Sequencing Center for Infectious Disease"/>
            <person name="Wu L."/>
            <person name="Ma J."/>
        </authorList>
    </citation>
    <scope>NUCLEOTIDE SEQUENCE [LARGE SCALE GENOMIC DNA]</scope>
    <source>
        <strain evidence="15">KCTC 42739</strain>
    </source>
</reference>
<keyword evidence="7 12" id="KW-0418">Kinase</keyword>
<proteinExistence type="inferred from homology"/>
<evidence type="ECO:0000256" key="9">
    <source>
        <dbReference type="ARBA" id="ARBA00022842"/>
    </source>
</evidence>
<feature type="active site" description="Proton acceptor" evidence="12">
    <location>
        <position position="246"/>
    </location>
</feature>
<comment type="similarity">
    <text evidence="1">Belongs to the carbohydrate kinase pfkB family.</text>
</comment>
<accession>A0ABV7SRF3</accession>
<keyword evidence="6 12" id="KW-0547">Nucleotide-binding</keyword>
<keyword evidence="12" id="KW-0963">Cytoplasm</keyword>
<evidence type="ECO:0000256" key="2">
    <source>
        <dbReference type="ARBA" id="ARBA00012035"/>
    </source>
</evidence>
<keyword evidence="5 12" id="KW-0479">Metal-binding</keyword>
<keyword evidence="4 12" id="KW-0808">Transferase</keyword>
<evidence type="ECO:0000256" key="7">
    <source>
        <dbReference type="ARBA" id="ARBA00022777"/>
    </source>
</evidence>
<keyword evidence="8 12" id="KW-0067">ATP-binding</keyword>
<feature type="binding site" evidence="12">
    <location>
        <position position="242"/>
    </location>
    <ligand>
        <name>K(+)</name>
        <dbReference type="ChEBI" id="CHEBI:29103"/>
    </ligand>
</feature>
<feature type="binding site" evidence="12">
    <location>
        <position position="246"/>
    </location>
    <ligand>
        <name>substrate</name>
    </ligand>
</feature>
<evidence type="ECO:0000256" key="4">
    <source>
        <dbReference type="ARBA" id="ARBA00022679"/>
    </source>
</evidence>
<dbReference type="Proteomes" id="UP001595713">
    <property type="component" value="Unassembled WGS sequence"/>
</dbReference>
<dbReference type="CDD" id="cd01174">
    <property type="entry name" value="ribokinase"/>
    <property type="match status" value="1"/>
</dbReference>
<dbReference type="PANTHER" id="PTHR10584">
    <property type="entry name" value="SUGAR KINASE"/>
    <property type="match status" value="1"/>
</dbReference>
<dbReference type="Pfam" id="PF00294">
    <property type="entry name" value="PfkB"/>
    <property type="match status" value="1"/>
</dbReference>
<feature type="binding site" evidence="12">
    <location>
        <position position="281"/>
    </location>
    <ligand>
        <name>K(+)</name>
        <dbReference type="ChEBI" id="CHEBI:29103"/>
    </ligand>
</feature>
<feature type="binding site" evidence="12">
    <location>
        <begin position="245"/>
        <end position="246"/>
    </location>
    <ligand>
        <name>ATP</name>
        <dbReference type="ChEBI" id="CHEBI:30616"/>
    </ligand>
</feature>
<feature type="binding site" evidence="12">
    <location>
        <position position="276"/>
    </location>
    <ligand>
        <name>K(+)</name>
        <dbReference type="ChEBI" id="CHEBI:29103"/>
    </ligand>
</feature>
<feature type="binding site" evidence="12">
    <location>
        <position position="279"/>
    </location>
    <ligand>
        <name>K(+)</name>
        <dbReference type="ChEBI" id="CHEBI:29103"/>
    </ligand>
</feature>
<dbReference type="HAMAP" id="MF_01987">
    <property type="entry name" value="Ribokinase"/>
    <property type="match status" value="1"/>
</dbReference>
<dbReference type="InterPro" id="IPR002173">
    <property type="entry name" value="Carboh/pur_kinase_PfkB_CS"/>
</dbReference>
<sequence>MILSNAGGQVLVAGSANVDYVVRAPHIPTPGETVLGGDLTIVPGGKGANQAVAAARSSGAATVMLAALGNDAAAETLERSLAGAGVLLHAVRSNSPTGAALITVSETGENAITVAPGANMALAPTDLPDLAGIAWLVLQLETPIDTVTAFAQAARTAGVKVLLNTAPARALPAELLAAVDVLVANEEELACVAGEDGSIADRLATIGTSIAIVTLGARGSCALANGVFHLQPAFGVRAIDTTAAGDTFCGALAGALGQGQLLPEAMRFASAAAALATTRAGAQSSIPVRDEVERLIAGGIVDPTASADLAAYCGVTVQPS</sequence>
<feature type="binding site" evidence="12">
    <location>
        <begin position="17"/>
        <end position="19"/>
    </location>
    <ligand>
        <name>substrate</name>
    </ligand>
</feature>
<evidence type="ECO:0000256" key="3">
    <source>
        <dbReference type="ARBA" id="ARBA00016943"/>
    </source>
</evidence>
<dbReference type="InterPro" id="IPR029056">
    <property type="entry name" value="Ribokinase-like"/>
</dbReference>
<evidence type="ECO:0000256" key="6">
    <source>
        <dbReference type="ARBA" id="ARBA00022741"/>
    </source>
</evidence>
<comment type="pathway">
    <text evidence="12">Carbohydrate metabolism; D-ribose degradation; D-ribose 5-phosphate from beta-D-ribopyranose: step 2/2.</text>
</comment>
<dbReference type="GO" id="GO:0004747">
    <property type="term" value="F:ribokinase activity"/>
    <property type="evidence" value="ECO:0007669"/>
    <property type="project" value="UniProtKB-EC"/>
</dbReference>
<dbReference type="InterPro" id="IPR011877">
    <property type="entry name" value="Ribokinase"/>
</dbReference>
<dbReference type="InterPro" id="IPR002139">
    <property type="entry name" value="Ribo/fructo_kinase"/>
</dbReference>
<comment type="function">
    <text evidence="12">Catalyzes the phosphorylation of ribose at O-5 in a reaction requiring ATP and magnesium. The resulting D-ribose-5-phosphate can then be used either for sythesis of nucleotides, histidine, and tryptophan, or as a component of the pentose phosphate pathway.</text>
</comment>
<feature type="binding site" evidence="12">
    <location>
        <position position="141"/>
    </location>
    <ligand>
        <name>substrate</name>
    </ligand>
</feature>
<organism evidence="14 15">
    <name type="scientific">Sphingomonas hylomeconis</name>
    <dbReference type="NCBI Taxonomy" id="1395958"/>
    <lineage>
        <taxon>Bacteria</taxon>
        <taxon>Pseudomonadati</taxon>
        <taxon>Pseudomonadota</taxon>
        <taxon>Alphaproteobacteria</taxon>
        <taxon>Sphingomonadales</taxon>
        <taxon>Sphingomonadaceae</taxon>
        <taxon>Sphingomonas</taxon>
    </lineage>
</organism>
<comment type="activity regulation">
    <text evidence="12">Activated by a monovalent cation that binds near, but not in, the active site. The most likely occupant of the site in vivo is potassium. Ion binding induces a conformational change that may alter substrate affinity.</text>
</comment>
<comment type="catalytic activity">
    <reaction evidence="12">
        <text>D-ribose + ATP = D-ribose 5-phosphate + ADP + H(+)</text>
        <dbReference type="Rhea" id="RHEA:13697"/>
        <dbReference type="ChEBI" id="CHEBI:15378"/>
        <dbReference type="ChEBI" id="CHEBI:30616"/>
        <dbReference type="ChEBI" id="CHEBI:47013"/>
        <dbReference type="ChEBI" id="CHEBI:78346"/>
        <dbReference type="ChEBI" id="CHEBI:456216"/>
        <dbReference type="EC" id="2.7.1.15"/>
    </reaction>
</comment>
<keyword evidence="15" id="KW-1185">Reference proteome</keyword>
<dbReference type="SUPFAM" id="SSF53613">
    <property type="entry name" value="Ribokinase-like"/>
    <property type="match status" value="1"/>
</dbReference>
<evidence type="ECO:0000256" key="8">
    <source>
        <dbReference type="ARBA" id="ARBA00022840"/>
    </source>
</evidence>
<feature type="binding site" evidence="12">
    <location>
        <begin position="45"/>
        <end position="49"/>
    </location>
    <ligand>
        <name>substrate</name>
    </ligand>
</feature>
<feature type="binding site" evidence="12">
    <location>
        <begin position="214"/>
        <end position="219"/>
    </location>
    <ligand>
        <name>ATP</name>
        <dbReference type="ChEBI" id="CHEBI:30616"/>
    </ligand>
</feature>
<gene>
    <name evidence="12" type="primary">rbsK</name>
    <name evidence="14" type="ORF">ACFONA_03730</name>
</gene>
<evidence type="ECO:0000256" key="10">
    <source>
        <dbReference type="ARBA" id="ARBA00022958"/>
    </source>
</evidence>
<feature type="binding site" evidence="12">
    <location>
        <position position="285"/>
    </location>
    <ligand>
        <name>K(+)</name>
        <dbReference type="ChEBI" id="CHEBI:29103"/>
    </ligand>
</feature>
<dbReference type="EC" id="2.7.1.15" evidence="2 12"/>
<evidence type="ECO:0000256" key="5">
    <source>
        <dbReference type="ARBA" id="ARBA00022723"/>
    </source>
</evidence>
<name>A0ABV7SRF3_9SPHN</name>
<evidence type="ECO:0000313" key="14">
    <source>
        <dbReference type="EMBL" id="MFC3579263.1"/>
    </source>
</evidence>
<comment type="caution">
    <text evidence="14">The sequence shown here is derived from an EMBL/GenBank/DDBJ whole genome shotgun (WGS) entry which is preliminary data.</text>
</comment>
<comment type="cofactor">
    <cofactor evidence="12">
        <name>Mg(2+)</name>
        <dbReference type="ChEBI" id="CHEBI:18420"/>
    </cofactor>
    <text evidence="12">Requires a divalent cation, most likely magnesium in vivo, as an electrophilic catalyst to aid phosphoryl group transfer. It is the chelate of the metal and the nucleotide that is the actual substrate.</text>
</comment>
<comment type="similarity">
    <text evidence="12">Belongs to the carbohydrate kinase PfkB family. Ribokinase subfamily.</text>
</comment>
<feature type="binding site" evidence="12">
    <location>
        <position position="185"/>
    </location>
    <ligand>
        <name>ATP</name>
        <dbReference type="ChEBI" id="CHEBI:30616"/>
    </ligand>
</feature>
<keyword evidence="11 12" id="KW-0119">Carbohydrate metabolism</keyword>
<dbReference type="PRINTS" id="PR00990">
    <property type="entry name" value="RIBOKINASE"/>
</dbReference>
<feature type="binding site" evidence="12">
    <location>
        <position position="240"/>
    </location>
    <ligand>
        <name>K(+)</name>
        <dbReference type="ChEBI" id="CHEBI:29103"/>
    </ligand>
</feature>
<dbReference type="EMBL" id="JBHRXP010000001">
    <property type="protein sequence ID" value="MFC3579263.1"/>
    <property type="molecule type" value="Genomic_DNA"/>
</dbReference>
<evidence type="ECO:0000259" key="13">
    <source>
        <dbReference type="Pfam" id="PF00294"/>
    </source>
</evidence>
<evidence type="ECO:0000256" key="11">
    <source>
        <dbReference type="ARBA" id="ARBA00023277"/>
    </source>
</evidence>
<dbReference type="PROSITE" id="PS00584">
    <property type="entry name" value="PFKB_KINASES_2"/>
    <property type="match status" value="1"/>
</dbReference>
<evidence type="ECO:0000313" key="15">
    <source>
        <dbReference type="Proteomes" id="UP001595713"/>
    </source>
</evidence>
<evidence type="ECO:0000256" key="1">
    <source>
        <dbReference type="ARBA" id="ARBA00005380"/>
    </source>
</evidence>
<comment type="caution">
    <text evidence="12">Lacks conserved residue(s) required for the propagation of feature annotation.</text>
</comment>